<dbReference type="InterPro" id="IPR001254">
    <property type="entry name" value="Trypsin_dom"/>
</dbReference>
<reference evidence="3" key="1">
    <citation type="submission" date="2021-12" db="EMBL/GenBank/DDBJ databases">
        <authorList>
            <person name="King R."/>
        </authorList>
    </citation>
    <scope>NUCLEOTIDE SEQUENCE</scope>
</reference>
<accession>A0A9N8PXJ7</accession>
<dbReference type="SMART" id="SM00020">
    <property type="entry name" value="Tryp_SPc"/>
    <property type="match status" value="1"/>
</dbReference>
<proteinExistence type="predicted"/>
<name>A0A9N8PXJ7_CHRIL</name>
<dbReference type="Pfam" id="PF00089">
    <property type="entry name" value="Trypsin"/>
    <property type="match status" value="1"/>
</dbReference>
<dbReference type="InterPro" id="IPR043504">
    <property type="entry name" value="Peptidase_S1_PA_chymotrypsin"/>
</dbReference>
<dbReference type="GO" id="GO:0004252">
    <property type="term" value="F:serine-type endopeptidase activity"/>
    <property type="evidence" value="ECO:0007669"/>
    <property type="project" value="InterPro"/>
</dbReference>
<dbReference type="GO" id="GO:0006508">
    <property type="term" value="P:proteolysis"/>
    <property type="evidence" value="ECO:0007669"/>
    <property type="project" value="InterPro"/>
</dbReference>
<gene>
    <name evidence="3" type="ORF">CINC_LOCUS11860</name>
</gene>
<dbReference type="PRINTS" id="PR00722">
    <property type="entry name" value="CHYMOTRYPSIN"/>
</dbReference>
<keyword evidence="4" id="KW-1185">Reference proteome</keyword>
<dbReference type="SUPFAM" id="SSF50494">
    <property type="entry name" value="Trypsin-like serine proteases"/>
    <property type="match status" value="1"/>
</dbReference>
<dbReference type="InterPro" id="IPR001314">
    <property type="entry name" value="Peptidase_S1A"/>
</dbReference>
<dbReference type="Gene3D" id="2.40.10.10">
    <property type="entry name" value="Trypsin-like serine proteases"/>
    <property type="match status" value="1"/>
</dbReference>
<keyword evidence="1" id="KW-0732">Signal</keyword>
<dbReference type="EMBL" id="LR824010">
    <property type="protein sequence ID" value="CAD0197580.1"/>
    <property type="molecule type" value="Genomic_DNA"/>
</dbReference>
<dbReference type="InterPro" id="IPR018114">
    <property type="entry name" value="TRYPSIN_HIS"/>
</dbReference>
<sequence>MDFKTGLVVCALLMGCYALPKPDEDLSKYFDLRDTRIVGGSEAADGSHPHMAAIRKGLMVSSFFCGGAVVGRRSVLTAAHCIDVGSIITGVLQPSLRVTVGTNRWDVDGQTYRLSHHITHPEYDWFYLVHDIGLLITDTDIEFSARVQPVPLSFDFIPGGEEARLGGWGRIIAGGPIPPTLLELDTTIVDGDTCVEVVAAAAPESEHYIPAVYPDIHICAYNSVGQGTCNGDSGSGLLHVETGTHIGVVSWGFPCAIGKPDIFARTSAYKDFLTANIV</sequence>
<evidence type="ECO:0000256" key="1">
    <source>
        <dbReference type="SAM" id="SignalP"/>
    </source>
</evidence>
<dbReference type="PANTHER" id="PTHR24258">
    <property type="entry name" value="SERINE PROTEASE-RELATED"/>
    <property type="match status" value="1"/>
</dbReference>
<feature type="chain" id="PRO_5040267941" description="Peptidase S1 domain-containing protein" evidence="1">
    <location>
        <begin position="19"/>
        <end position="278"/>
    </location>
</feature>
<dbReference type="Proteomes" id="UP001154114">
    <property type="component" value="Chromosome 7"/>
</dbReference>
<organism evidence="3 4">
    <name type="scientific">Chrysodeixis includens</name>
    <name type="common">Soybean looper</name>
    <name type="synonym">Pseudoplusia includens</name>
    <dbReference type="NCBI Taxonomy" id="689277"/>
    <lineage>
        <taxon>Eukaryota</taxon>
        <taxon>Metazoa</taxon>
        <taxon>Ecdysozoa</taxon>
        <taxon>Arthropoda</taxon>
        <taxon>Hexapoda</taxon>
        <taxon>Insecta</taxon>
        <taxon>Pterygota</taxon>
        <taxon>Neoptera</taxon>
        <taxon>Endopterygota</taxon>
        <taxon>Lepidoptera</taxon>
        <taxon>Glossata</taxon>
        <taxon>Ditrysia</taxon>
        <taxon>Noctuoidea</taxon>
        <taxon>Noctuidae</taxon>
        <taxon>Plusiinae</taxon>
        <taxon>Chrysodeixis</taxon>
    </lineage>
</organism>
<dbReference type="PROSITE" id="PS00134">
    <property type="entry name" value="TRYPSIN_HIS"/>
    <property type="match status" value="1"/>
</dbReference>
<dbReference type="InterPro" id="IPR009003">
    <property type="entry name" value="Peptidase_S1_PA"/>
</dbReference>
<dbReference type="CDD" id="cd00190">
    <property type="entry name" value="Tryp_SPc"/>
    <property type="match status" value="1"/>
</dbReference>
<evidence type="ECO:0000259" key="2">
    <source>
        <dbReference type="SMART" id="SM00020"/>
    </source>
</evidence>
<protein>
    <recommendedName>
        <fullName evidence="2">Peptidase S1 domain-containing protein</fullName>
    </recommendedName>
</protein>
<feature type="domain" description="Peptidase S1" evidence="2">
    <location>
        <begin position="36"/>
        <end position="273"/>
    </location>
</feature>
<dbReference type="OrthoDB" id="5565075at2759"/>
<feature type="signal peptide" evidence="1">
    <location>
        <begin position="1"/>
        <end position="18"/>
    </location>
</feature>
<dbReference type="PANTHER" id="PTHR24258:SF116">
    <property type="entry name" value="FI16631P1-RELATED"/>
    <property type="match status" value="1"/>
</dbReference>
<evidence type="ECO:0000313" key="3">
    <source>
        <dbReference type="EMBL" id="CAD0197580.1"/>
    </source>
</evidence>
<dbReference type="AlphaFoldDB" id="A0A9N8PXJ7"/>
<evidence type="ECO:0000313" key="4">
    <source>
        <dbReference type="Proteomes" id="UP001154114"/>
    </source>
</evidence>